<dbReference type="OrthoDB" id="9795626at2"/>
<dbReference type="GO" id="GO:0016887">
    <property type="term" value="F:ATP hydrolysis activity"/>
    <property type="evidence" value="ECO:0007669"/>
    <property type="project" value="InterPro"/>
</dbReference>
<dbReference type="PANTHER" id="PTHR32114:SF2">
    <property type="entry name" value="ABC TRANSPORTER ABCH.3"/>
    <property type="match status" value="1"/>
</dbReference>
<proteinExistence type="predicted"/>
<dbReference type="AlphaFoldDB" id="L0A4Y3"/>
<evidence type="ECO:0000256" key="1">
    <source>
        <dbReference type="SAM" id="Coils"/>
    </source>
</evidence>
<gene>
    <name evidence="3" type="ordered locus">Deipe_3488</name>
</gene>
<organism evidence="3 4">
    <name type="scientific">Deinococcus peraridilitoris (strain DSM 19664 / LMG 22246 / CIP 109416 / KR-200)</name>
    <dbReference type="NCBI Taxonomy" id="937777"/>
    <lineage>
        <taxon>Bacteria</taxon>
        <taxon>Thermotogati</taxon>
        <taxon>Deinococcota</taxon>
        <taxon>Deinococci</taxon>
        <taxon>Deinococcales</taxon>
        <taxon>Deinococcaceae</taxon>
        <taxon>Deinococcus</taxon>
    </lineage>
</organism>
<dbReference type="Pfam" id="PF13476">
    <property type="entry name" value="AAA_23"/>
    <property type="match status" value="1"/>
</dbReference>
<dbReference type="eggNOG" id="COG0419">
    <property type="taxonomic scope" value="Bacteria"/>
</dbReference>
<dbReference type="Pfam" id="PF13558">
    <property type="entry name" value="SbcC_Walker_B"/>
    <property type="match status" value="1"/>
</dbReference>
<dbReference type="Gene3D" id="3.40.50.300">
    <property type="entry name" value="P-loop containing nucleotide triphosphate hydrolases"/>
    <property type="match status" value="2"/>
</dbReference>
<reference evidence="4" key="1">
    <citation type="submission" date="2012-03" db="EMBL/GenBank/DDBJ databases">
        <title>Complete sequence of chromosome of Deinococcus peraridilitoris DSM 19664.</title>
        <authorList>
            <person name="Lucas S."/>
            <person name="Copeland A."/>
            <person name="Lapidus A."/>
            <person name="Glavina del Rio T."/>
            <person name="Dalin E."/>
            <person name="Tice H."/>
            <person name="Bruce D."/>
            <person name="Goodwin L."/>
            <person name="Pitluck S."/>
            <person name="Peters L."/>
            <person name="Mikhailova N."/>
            <person name="Lu M."/>
            <person name="Kyrpides N."/>
            <person name="Mavromatis K."/>
            <person name="Ivanova N."/>
            <person name="Brettin T."/>
            <person name="Detter J.C."/>
            <person name="Han C."/>
            <person name="Larimer F."/>
            <person name="Land M."/>
            <person name="Hauser L."/>
            <person name="Markowitz V."/>
            <person name="Cheng J.-F."/>
            <person name="Hugenholtz P."/>
            <person name="Woyke T."/>
            <person name="Wu D."/>
            <person name="Pukall R."/>
            <person name="Steenblock K."/>
            <person name="Brambilla E."/>
            <person name="Klenk H.-P."/>
            <person name="Eisen J.A."/>
        </authorList>
    </citation>
    <scope>NUCLEOTIDE SEQUENCE [LARGE SCALE GENOMIC DNA]</scope>
    <source>
        <strain evidence="4">DSM 19664 / LMG 22246 / CIP 109416 / KR-200</strain>
    </source>
</reference>
<dbReference type="InterPro" id="IPR027417">
    <property type="entry name" value="P-loop_NTPase"/>
</dbReference>
<feature type="domain" description="Rad50/SbcC-type AAA" evidence="2">
    <location>
        <begin position="5"/>
        <end position="233"/>
    </location>
</feature>
<evidence type="ECO:0000313" key="4">
    <source>
        <dbReference type="Proteomes" id="UP000010467"/>
    </source>
</evidence>
<sequence length="909" mass="100560">MKPLKLAVQGFTCFRQHVEIDFEHLELYAIQGPTGSGKSSLLDAVMYALYGQTPRLGKIGHDALISQGERGLSISLEFESAGARYRVARARGRRQADNEVRFETWNGERFVTLTETKKAETQLAIEKVVGLNFDSFTRAVVLPQGQFDRFLRGTGKERQELLGALLDLDHYRRMAEVAGERKAALSADLRAQQTLLDGEYASLTPEVLDGWRTEVRLAEEAAEQGQSVREQLSARVAELAQIGALHAQLRAARASLSELEERRAATNEALERARRARRVAGVLPRIEARDRAQSRAERAMAEVSAARQTRDERVVGVRAALQQSQEAQSALQECPALQRRADGLHEAERKLAVLRRHGGSLGLTDPSPRAWDEDAFVQARERVNFQQQLSVEAKAIEHEAREIAALRLRVASDDENLAAWRLQQEDVTEKGRQIRSEHDVAAAELRSVREREGALALRHQLHVGQPCPLCEQTVHALPAPPAVDMATLEQRTLTLEEALLALRDRLSELRANIRALEGTVTRDRSDLYRREEALNSRREALRRLQEQLSGDAAAEARSLLAGLAAELRASGDDPAGQRRALLSEIAMRVSRTEEIRRRAATLEVSLAAAEAALSSAERGMAERQSEFDSAEQVLSTSLAELRLTEAQASSAALPEHEILGLEERYRLWSTVLEKCQGEVADLESTLGGRTFDERELLEARAQCERAEQYVTASRRRAAELAAQLRAGEEKLARKLELEAALARTSRDLDTWSALAQSLRANEFQQFLLAEVESSLLDRAGELLFEISDGRYRLLLESGEYSVQDLWNAGETRGVKTLSGGETFLASLALAIALSDYLAGNHILGALFLDEGFGTLDPQALEAVAGALEKVRTQGRTVGVITHVESLSERLPSRILVSKSVAGSRALRME</sequence>
<dbReference type="EMBL" id="CP003382">
    <property type="protein sequence ID" value="AFZ68921.1"/>
    <property type="molecule type" value="Genomic_DNA"/>
</dbReference>
<dbReference type="InterPro" id="IPR038729">
    <property type="entry name" value="Rad50/SbcC_AAA"/>
</dbReference>
<evidence type="ECO:0000259" key="2">
    <source>
        <dbReference type="Pfam" id="PF13476"/>
    </source>
</evidence>
<protein>
    <submittedName>
        <fullName evidence="3">ATPase involved in DNA repair</fullName>
    </submittedName>
</protein>
<dbReference type="KEGG" id="dpd:Deipe_3488"/>
<dbReference type="STRING" id="937777.Deipe_3488"/>
<dbReference type="PANTHER" id="PTHR32114">
    <property type="entry name" value="ABC TRANSPORTER ABCH.3"/>
    <property type="match status" value="1"/>
</dbReference>
<dbReference type="Proteomes" id="UP000010467">
    <property type="component" value="Chromosome"/>
</dbReference>
<dbReference type="GO" id="GO:0006302">
    <property type="term" value="P:double-strand break repair"/>
    <property type="evidence" value="ECO:0007669"/>
    <property type="project" value="InterPro"/>
</dbReference>
<dbReference type="RefSeq" id="WP_015237219.1">
    <property type="nucleotide sequence ID" value="NC_019793.1"/>
</dbReference>
<accession>L0A4Y3</accession>
<dbReference type="HOGENOM" id="CLU_004785_1_2_0"/>
<keyword evidence="4" id="KW-1185">Reference proteome</keyword>
<dbReference type="PATRIC" id="fig|937777.3.peg.3499"/>
<feature type="coiled-coil region" evidence="1">
    <location>
        <begin position="242"/>
        <end position="309"/>
    </location>
</feature>
<feature type="coiled-coil region" evidence="1">
    <location>
        <begin position="485"/>
        <end position="519"/>
    </location>
</feature>
<dbReference type="SUPFAM" id="SSF52540">
    <property type="entry name" value="P-loop containing nucleoside triphosphate hydrolases"/>
    <property type="match status" value="1"/>
</dbReference>
<evidence type="ECO:0000313" key="3">
    <source>
        <dbReference type="EMBL" id="AFZ68921.1"/>
    </source>
</evidence>
<name>L0A4Y3_DEIPD</name>
<keyword evidence="1" id="KW-0175">Coiled coil</keyword>